<dbReference type="InterPro" id="IPR018392">
    <property type="entry name" value="LysM"/>
</dbReference>
<dbReference type="Proteomes" id="UP000198983">
    <property type="component" value="Chromosome I"/>
</dbReference>
<reference evidence="4 5" key="1">
    <citation type="submission" date="2016-10" db="EMBL/GenBank/DDBJ databases">
        <authorList>
            <person name="de Groot N.N."/>
        </authorList>
    </citation>
    <scope>NUCLEOTIDE SEQUENCE [LARGE SCALE GENOMIC DNA]</scope>
    <source>
        <strain evidence="4 5">DSM 22024</strain>
    </source>
</reference>
<dbReference type="PROSITE" id="PS51782">
    <property type="entry name" value="LYSM"/>
    <property type="match status" value="1"/>
</dbReference>
<dbReference type="AlphaFoldDB" id="A0A1H1XNT7"/>
<dbReference type="SUPFAM" id="SSF54106">
    <property type="entry name" value="LysM domain"/>
    <property type="match status" value="1"/>
</dbReference>
<dbReference type="STRING" id="117157.SAMN04489717_5066"/>
<dbReference type="OrthoDB" id="5084290at2"/>
<dbReference type="SMART" id="SM00257">
    <property type="entry name" value="LysM"/>
    <property type="match status" value="1"/>
</dbReference>
<name>A0A1H1XNT7_9ACTN</name>
<dbReference type="EMBL" id="LT629732">
    <property type="protein sequence ID" value="SDT10927.1"/>
    <property type="molecule type" value="Genomic_DNA"/>
</dbReference>
<keyword evidence="2" id="KW-1133">Transmembrane helix</keyword>
<protein>
    <submittedName>
        <fullName evidence="4">LysM domain-containing protein</fullName>
    </submittedName>
</protein>
<gene>
    <name evidence="4" type="ORF">SAMN04489717_5066</name>
</gene>
<accession>A0A1H1XNT7</accession>
<sequence>MSNSASVVYLEDFVSRRAGGAPGRGRRHLSPVAPPVRPGDVQAGDVQAGDVQAGDVRPFLRMRPWQVPEGATRTAVPGVTRADLREEAGGRLRPTPTPQPPAVRRRPPRPRGVRSCVLPAGGRGAGSSLRLTRRGRLVLTTMTALAALALAGVLGLLAQAVLDAAPAAGAAGPTATTTITVEPGETMWGIATQLTPNTDPRATIDEIARLNDLSRAGDLRVGQRLIVPVQAR</sequence>
<evidence type="ECO:0000256" key="1">
    <source>
        <dbReference type="SAM" id="MobiDB-lite"/>
    </source>
</evidence>
<keyword evidence="5" id="KW-1185">Reference proteome</keyword>
<dbReference type="Pfam" id="PF01476">
    <property type="entry name" value="LysM"/>
    <property type="match status" value="1"/>
</dbReference>
<proteinExistence type="predicted"/>
<evidence type="ECO:0000259" key="3">
    <source>
        <dbReference type="PROSITE" id="PS51782"/>
    </source>
</evidence>
<feature type="transmembrane region" description="Helical" evidence="2">
    <location>
        <begin position="137"/>
        <end position="158"/>
    </location>
</feature>
<evidence type="ECO:0000313" key="5">
    <source>
        <dbReference type="Proteomes" id="UP000198983"/>
    </source>
</evidence>
<evidence type="ECO:0000256" key="2">
    <source>
        <dbReference type="SAM" id="Phobius"/>
    </source>
</evidence>
<dbReference type="InterPro" id="IPR036779">
    <property type="entry name" value="LysM_dom_sf"/>
</dbReference>
<feature type="compositionally biased region" description="Basic residues" evidence="1">
    <location>
        <begin position="103"/>
        <end position="112"/>
    </location>
</feature>
<feature type="domain" description="LysM" evidence="3">
    <location>
        <begin position="177"/>
        <end position="227"/>
    </location>
</feature>
<dbReference type="Gene3D" id="3.10.350.10">
    <property type="entry name" value="LysM domain"/>
    <property type="match status" value="1"/>
</dbReference>
<dbReference type="RefSeq" id="WP_092656043.1">
    <property type="nucleotide sequence ID" value="NZ_LT629732.1"/>
</dbReference>
<keyword evidence="2" id="KW-0472">Membrane</keyword>
<keyword evidence="2" id="KW-0812">Transmembrane</keyword>
<evidence type="ECO:0000313" key="4">
    <source>
        <dbReference type="EMBL" id="SDT10927.1"/>
    </source>
</evidence>
<feature type="region of interest" description="Disordered" evidence="1">
    <location>
        <begin position="82"/>
        <end position="120"/>
    </location>
</feature>
<organism evidence="4 5">
    <name type="scientific">Actinopolymorpha singaporensis</name>
    <dbReference type="NCBI Taxonomy" id="117157"/>
    <lineage>
        <taxon>Bacteria</taxon>
        <taxon>Bacillati</taxon>
        <taxon>Actinomycetota</taxon>
        <taxon>Actinomycetes</taxon>
        <taxon>Propionibacteriales</taxon>
        <taxon>Actinopolymorphaceae</taxon>
        <taxon>Actinopolymorpha</taxon>
    </lineage>
</organism>
<dbReference type="CDD" id="cd00118">
    <property type="entry name" value="LysM"/>
    <property type="match status" value="1"/>
</dbReference>
<feature type="region of interest" description="Disordered" evidence="1">
    <location>
        <begin position="17"/>
        <end position="43"/>
    </location>
</feature>